<feature type="compositionally biased region" description="Low complexity" evidence="1">
    <location>
        <begin position="387"/>
        <end position="408"/>
    </location>
</feature>
<feature type="region of interest" description="Disordered" evidence="1">
    <location>
        <begin position="387"/>
        <end position="426"/>
    </location>
</feature>
<feature type="compositionally biased region" description="Low complexity" evidence="1">
    <location>
        <begin position="327"/>
        <end position="344"/>
    </location>
</feature>
<evidence type="ECO:0000313" key="2">
    <source>
        <dbReference type="EMBL" id="OXG27333.1"/>
    </source>
</evidence>
<protein>
    <submittedName>
        <fullName evidence="2">Uncharacterized protein</fullName>
    </submittedName>
</protein>
<dbReference type="EMBL" id="AMKT01000020">
    <property type="protein sequence ID" value="OXG27333.1"/>
    <property type="molecule type" value="Genomic_DNA"/>
</dbReference>
<dbReference type="OrthoDB" id="5550090at2759"/>
<gene>
    <name evidence="2" type="ORF">C361_01135</name>
</gene>
<feature type="region of interest" description="Disordered" evidence="1">
    <location>
        <begin position="58"/>
        <end position="104"/>
    </location>
</feature>
<feature type="compositionally biased region" description="Basic and acidic residues" evidence="1">
    <location>
        <begin position="67"/>
        <end position="93"/>
    </location>
</feature>
<feature type="region of interest" description="Disordered" evidence="1">
    <location>
        <begin position="486"/>
        <end position="510"/>
    </location>
</feature>
<feature type="region of interest" description="Disordered" evidence="1">
    <location>
        <begin position="1"/>
        <end position="23"/>
    </location>
</feature>
<evidence type="ECO:0000313" key="3">
    <source>
        <dbReference type="Proteomes" id="UP000199727"/>
    </source>
</evidence>
<feature type="compositionally biased region" description="Polar residues" evidence="1">
    <location>
        <begin position="308"/>
        <end position="326"/>
    </location>
</feature>
<feature type="region of interest" description="Disordered" evidence="1">
    <location>
        <begin position="237"/>
        <end position="375"/>
    </location>
</feature>
<feature type="compositionally biased region" description="Gly residues" evidence="1">
    <location>
        <begin position="488"/>
        <end position="500"/>
    </location>
</feature>
<name>A0A854QIX6_CRYNE</name>
<dbReference type="AlphaFoldDB" id="A0A854QIX6"/>
<dbReference type="Proteomes" id="UP000199727">
    <property type="component" value="Unassembled WGS sequence"/>
</dbReference>
<comment type="caution">
    <text evidence="2">The sequence shown here is derived from an EMBL/GenBank/DDBJ whole genome shotgun (WGS) entry which is preliminary data.</text>
</comment>
<feature type="compositionally biased region" description="Pro residues" evidence="1">
    <location>
        <begin position="345"/>
        <end position="367"/>
    </location>
</feature>
<sequence length="510" mass="54145">MPNSKTIHLILPPPIPSRTPPPSLDVLLEAQRIAAKNGQKLDIQSLLSPDQLEEYRVRYLKLPPGPHHGDRDDDPEKRDEREKQQHSIPHVDDSGAGTPGTPISAATVLHAGTSTPVANPGTPPANIGTPTASPATLEARLKYQLPDLSHLHWKRRQKRLAEIAREQEMLANGEIPEVSTIVVEETKPKGERKLTEKEKEAIKKSTSYWNSLLVQARKDRGPQWDFSTQQLLYDRRSDEYYTHGRSPPPTPPSKKRKVSNAEAGPSIPNGSVKNPESETSNAQPTPTINPPSLPSSTPSTNTRPISRGNPQPVNGAQPTPGTTSNVSLPLPSPAQSQAQSSSQTPQPPAPSQTPSLPKPPPPMPVPPGAQGLNPSFLSQLQSLTPAQLSALQSSNSSLSNLPGFPGNLQGNGGGALGQSRDQFMGGTNGLQLRAGGNLNTLGQNQMPMQMQMQLAMQQMGKGNHSAGQGLNSVFGLGGMSSTGVMGPPLGGQQGGQGPMVGGNWRSDSSG</sequence>
<feature type="compositionally biased region" description="Low complexity" evidence="1">
    <location>
        <begin position="294"/>
        <end position="307"/>
    </location>
</feature>
<accession>A0A854QIX6</accession>
<organism evidence="2 3">
    <name type="scientific">Cryptococcus neoformans Tu259-1</name>
    <dbReference type="NCBI Taxonomy" id="1230072"/>
    <lineage>
        <taxon>Eukaryota</taxon>
        <taxon>Fungi</taxon>
        <taxon>Dikarya</taxon>
        <taxon>Basidiomycota</taxon>
        <taxon>Agaricomycotina</taxon>
        <taxon>Tremellomycetes</taxon>
        <taxon>Tremellales</taxon>
        <taxon>Cryptococcaceae</taxon>
        <taxon>Cryptococcus</taxon>
        <taxon>Cryptococcus neoformans species complex</taxon>
    </lineage>
</organism>
<feature type="compositionally biased region" description="Pro residues" evidence="1">
    <location>
        <begin position="11"/>
        <end position="23"/>
    </location>
</feature>
<reference evidence="2 3" key="1">
    <citation type="submission" date="2017-06" db="EMBL/GenBank/DDBJ databases">
        <title>Global population genomics of the pathogenic fungus Cryptococcus neoformans var. grubii.</title>
        <authorList>
            <person name="Cuomo C."/>
            <person name="Litvintseva A."/>
            <person name="Chen Y."/>
            <person name="Young S."/>
            <person name="Zeng Q."/>
            <person name="Chapman S."/>
            <person name="Gujja S."/>
            <person name="Saif S."/>
            <person name="Birren B."/>
        </authorList>
    </citation>
    <scope>NUCLEOTIDE SEQUENCE [LARGE SCALE GENOMIC DNA]</scope>
    <source>
        <strain evidence="2 3">Tu259-1</strain>
    </source>
</reference>
<proteinExistence type="predicted"/>
<feature type="compositionally biased region" description="Polar residues" evidence="1">
    <location>
        <begin position="268"/>
        <end position="283"/>
    </location>
</feature>
<evidence type="ECO:0000256" key="1">
    <source>
        <dbReference type="SAM" id="MobiDB-lite"/>
    </source>
</evidence>